<name>A0A6A6MBB3_HEVBR</name>
<dbReference type="Gene3D" id="1.20.1280.50">
    <property type="match status" value="1"/>
</dbReference>
<dbReference type="GO" id="GO:0019005">
    <property type="term" value="C:SCF ubiquitin ligase complex"/>
    <property type="evidence" value="ECO:0007669"/>
    <property type="project" value="TreeGrafter"/>
</dbReference>
<dbReference type="InterPro" id="IPR039588">
    <property type="entry name" value="FBXO4"/>
</dbReference>
<protein>
    <recommendedName>
        <fullName evidence="1">F-box domain-containing protein</fullName>
    </recommendedName>
</protein>
<organism evidence="2 3">
    <name type="scientific">Hevea brasiliensis</name>
    <name type="common">Para rubber tree</name>
    <name type="synonym">Siphonia brasiliensis</name>
    <dbReference type="NCBI Taxonomy" id="3981"/>
    <lineage>
        <taxon>Eukaryota</taxon>
        <taxon>Viridiplantae</taxon>
        <taxon>Streptophyta</taxon>
        <taxon>Embryophyta</taxon>
        <taxon>Tracheophyta</taxon>
        <taxon>Spermatophyta</taxon>
        <taxon>Magnoliopsida</taxon>
        <taxon>eudicotyledons</taxon>
        <taxon>Gunneridae</taxon>
        <taxon>Pentapetalae</taxon>
        <taxon>rosids</taxon>
        <taxon>fabids</taxon>
        <taxon>Malpighiales</taxon>
        <taxon>Euphorbiaceae</taxon>
        <taxon>Crotonoideae</taxon>
        <taxon>Micrandreae</taxon>
        <taxon>Hevea</taxon>
    </lineage>
</organism>
<accession>A0A6A6MBB3</accession>
<gene>
    <name evidence="2" type="ORF">GH714_018997</name>
</gene>
<dbReference type="InterPro" id="IPR001810">
    <property type="entry name" value="F-box_dom"/>
</dbReference>
<dbReference type="EMBL" id="JAAGAX010000006">
    <property type="protein sequence ID" value="KAF2311002.1"/>
    <property type="molecule type" value="Genomic_DNA"/>
</dbReference>
<proteinExistence type="predicted"/>
<dbReference type="InterPro" id="IPR036047">
    <property type="entry name" value="F-box-like_dom_sf"/>
</dbReference>
<dbReference type="AlphaFoldDB" id="A0A6A6MBB3"/>
<dbReference type="Pfam" id="PF12937">
    <property type="entry name" value="F-box-like"/>
    <property type="match status" value="1"/>
</dbReference>
<evidence type="ECO:0000313" key="2">
    <source>
        <dbReference type="EMBL" id="KAF2311002.1"/>
    </source>
</evidence>
<sequence length="248" mass="28304">MKQISSNIQSSLPLDIALKIASTLEVLDVCALGGCSRFWREICGSDCVWESLTRERWPLLTFPNKSSSSSDPVTKGWREIYIKMHRETAGKATTVVEFVENCSSSELLEVGDYYKAIEDLFSMQLAFRDVQMFLFKPTLNVLLNLVGLHYCIFCLQVPVRHVMDALLSCKISERQVCVKWWKLGRWFYGFRMRDESHSRMVSLADLLTNKGEEVLGVLRRGAIHEVLHVEICISNVASTPWSSSQQQD</sequence>
<evidence type="ECO:0000259" key="1">
    <source>
        <dbReference type="SMART" id="SM00256"/>
    </source>
</evidence>
<dbReference type="PANTHER" id="PTHR16008">
    <property type="entry name" value="F-BOX ONLY PROTEIN 4"/>
    <property type="match status" value="1"/>
</dbReference>
<evidence type="ECO:0000313" key="3">
    <source>
        <dbReference type="Proteomes" id="UP000467840"/>
    </source>
</evidence>
<dbReference type="GO" id="GO:0031146">
    <property type="term" value="P:SCF-dependent proteasomal ubiquitin-dependent protein catabolic process"/>
    <property type="evidence" value="ECO:0007669"/>
    <property type="project" value="InterPro"/>
</dbReference>
<reference evidence="2 3" key="1">
    <citation type="journal article" date="2020" name="Mol. Plant">
        <title>The Chromosome-Based Rubber Tree Genome Provides New Insights into Spurge Genome Evolution and Rubber Biosynthesis.</title>
        <authorList>
            <person name="Liu J."/>
            <person name="Shi C."/>
            <person name="Shi C.C."/>
            <person name="Li W."/>
            <person name="Zhang Q.J."/>
            <person name="Zhang Y."/>
            <person name="Li K."/>
            <person name="Lu H.F."/>
            <person name="Shi C."/>
            <person name="Zhu S.T."/>
            <person name="Xiao Z.Y."/>
            <person name="Nan H."/>
            <person name="Yue Y."/>
            <person name="Zhu X.G."/>
            <person name="Wu Y."/>
            <person name="Hong X.N."/>
            <person name="Fan G.Y."/>
            <person name="Tong Y."/>
            <person name="Zhang D."/>
            <person name="Mao C.L."/>
            <person name="Liu Y.L."/>
            <person name="Hao S.J."/>
            <person name="Liu W.Q."/>
            <person name="Lv M.Q."/>
            <person name="Zhang H.B."/>
            <person name="Liu Y."/>
            <person name="Hu-Tang G.R."/>
            <person name="Wang J.P."/>
            <person name="Wang J.H."/>
            <person name="Sun Y.H."/>
            <person name="Ni S.B."/>
            <person name="Chen W.B."/>
            <person name="Zhang X.C."/>
            <person name="Jiao Y.N."/>
            <person name="Eichler E.E."/>
            <person name="Li G.H."/>
            <person name="Liu X."/>
            <person name="Gao L.Z."/>
        </authorList>
    </citation>
    <scope>NUCLEOTIDE SEQUENCE [LARGE SCALE GENOMIC DNA]</scope>
    <source>
        <strain evidence="3">cv. GT1</strain>
        <tissue evidence="2">Leaf</tissue>
    </source>
</reference>
<dbReference type="PANTHER" id="PTHR16008:SF4">
    <property type="entry name" value="F-BOX ONLY PROTEIN 4"/>
    <property type="match status" value="1"/>
</dbReference>
<dbReference type="SMART" id="SM00256">
    <property type="entry name" value="FBOX"/>
    <property type="match status" value="1"/>
</dbReference>
<dbReference type="SUPFAM" id="SSF81383">
    <property type="entry name" value="F-box domain"/>
    <property type="match status" value="1"/>
</dbReference>
<keyword evidence="3" id="KW-1185">Reference proteome</keyword>
<dbReference type="Proteomes" id="UP000467840">
    <property type="component" value="Chromosome 14"/>
</dbReference>
<feature type="domain" description="F-box" evidence="1">
    <location>
        <begin position="12"/>
        <end position="52"/>
    </location>
</feature>
<dbReference type="GO" id="GO:0000209">
    <property type="term" value="P:protein polyubiquitination"/>
    <property type="evidence" value="ECO:0007669"/>
    <property type="project" value="TreeGrafter"/>
</dbReference>
<comment type="caution">
    <text evidence="2">The sequence shown here is derived from an EMBL/GenBank/DDBJ whole genome shotgun (WGS) entry which is preliminary data.</text>
</comment>